<keyword evidence="2" id="KW-0812">Transmembrane</keyword>
<accession>A0ABW2RIJ2</accession>
<comment type="caution">
    <text evidence="3">The sequence shown here is derived from an EMBL/GenBank/DDBJ whole genome shotgun (WGS) entry which is preliminary data.</text>
</comment>
<keyword evidence="2" id="KW-1133">Transmembrane helix</keyword>
<protein>
    <submittedName>
        <fullName evidence="3">Uncharacterized protein</fullName>
    </submittedName>
</protein>
<proteinExistence type="predicted"/>
<feature type="region of interest" description="Disordered" evidence="1">
    <location>
        <begin position="1"/>
        <end position="20"/>
    </location>
</feature>
<feature type="transmembrane region" description="Helical" evidence="2">
    <location>
        <begin position="96"/>
        <end position="115"/>
    </location>
</feature>
<sequence length="162" mass="19297">MSKKRRKKHKIDNLNVDDQKHNKIDEINEEETDHSTNSTSNSSSLWRDIFRNIIQVELAVGAIIIIWYTVTYFYHAGIFTFYKIPLFYLDITLDKLMLPGPFFLIALFIILLIYWNIKWSQRKIPNIIFDILLFVTFIFVSLKYELSYILMNPKSPDILSRI</sequence>
<feature type="transmembrane region" description="Helical" evidence="2">
    <location>
        <begin position="56"/>
        <end position="76"/>
    </location>
</feature>
<keyword evidence="2" id="KW-0472">Membrane</keyword>
<reference evidence="4" key="1">
    <citation type="journal article" date="2019" name="Int. J. Syst. Evol. Microbiol.">
        <title>The Global Catalogue of Microorganisms (GCM) 10K type strain sequencing project: providing services to taxonomists for standard genome sequencing and annotation.</title>
        <authorList>
            <consortium name="The Broad Institute Genomics Platform"/>
            <consortium name="The Broad Institute Genome Sequencing Center for Infectious Disease"/>
            <person name="Wu L."/>
            <person name="Ma J."/>
        </authorList>
    </citation>
    <scope>NUCLEOTIDE SEQUENCE [LARGE SCALE GENOMIC DNA]</scope>
    <source>
        <strain evidence="4">CGMCC 1.12942</strain>
    </source>
</reference>
<keyword evidence="4" id="KW-1185">Reference proteome</keyword>
<organism evidence="3 4">
    <name type="scientific">Laceyella putida</name>
    <dbReference type="NCBI Taxonomy" id="110101"/>
    <lineage>
        <taxon>Bacteria</taxon>
        <taxon>Bacillati</taxon>
        <taxon>Bacillota</taxon>
        <taxon>Bacilli</taxon>
        <taxon>Bacillales</taxon>
        <taxon>Thermoactinomycetaceae</taxon>
        <taxon>Laceyella</taxon>
    </lineage>
</organism>
<feature type="compositionally biased region" description="Basic residues" evidence="1">
    <location>
        <begin position="1"/>
        <end position="10"/>
    </location>
</feature>
<evidence type="ECO:0000256" key="2">
    <source>
        <dbReference type="SAM" id="Phobius"/>
    </source>
</evidence>
<feature type="transmembrane region" description="Helical" evidence="2">
    <location>
        <begin position="127"/>
        <end position="144"/>
    </location>
</feature>
<evidence type="ECO:0000313" key="4">
    <source>
        <dbReference type="Proteomes" id="UP001596500"/>
    </source>
</evidence>
<name>A0ABW2RIJ2_9BACL</name>
<gene>
    <name evidence="3" type="ORF">ACFQNG_06315</name>
</gene>
<evidence type="ECO:0000256" key="1">
    <source>
        <dbReference type="SAM" id="MobiDB-lite"/>
    </source>
</evidence>
<dbReference type="EMBL" id="JBHTBW010000018">
    <property type="protein sequence ID" value="MFC7440762.1"/>
    <property type="molecule type" value="Genomic_DNA"/>
</dbReference>
<dbReference type="Proteomes" id="UP001596500">
    <property type="component" value="Unassembled WGS sequence"/>
</dbReference>
<evidence type="ECO:0000313" key="3">
    <source>
        <dbReference type="EMBL" id="MFC7440762.1"/>
    </source>
</evidence>
<dbReference type="RefSeq" id="WP_379864047.1">
    <property type="nucleotide sequence ID" value="NZ_JBHTBW010000018.1"/>
</dbReference>